<dbReference type="RefSeq" id="WP_341373976.1">
    <property type="nucleotide sequence ID" value="NZ_JBBUTF010000007.1"/>
</dbReference>
<sequence length="295" mass="30738">MKPRHLTDLLLLATIWGSSFLFMRLVVPVFGPAGTAWLRVAGAAALLVPIALWRGEGAALRERAPQLLLVGLTNSALPFLCYAWAVQQLPSNLTAVFNAGTPLYTALLAWLWLGDRLTGWRIAGLVLGFIGVTGLALVKAGLQTGQLDRANALAVAACIAATLMYAHAACYSRSRLKGVPAMAMAAGSQLSATLVLAGPALLTWPAVSATPLQWLLMAVLAFLCSGVAYILYFRLLAQVGATSAASVTFLVPVFAAAWGAAVLGEAVTLPMLVGGGVILVGTVLVLGLWPRRPAA</sequence>
<keyword evidence="3 6" id="KW-0812">Transmembrane</keyword>
<dbReference type="EMBL" id="JBBUTF010000007">
    <property type="protein sequence ID" value="MEK8026194.1"/>
    <property type="molecule type" value="Genomic_DNA"/>
</dbReference>
<evidence type="ECO:0000256" key="6">
    <source>
        <dbReference type="SAM" id="Phobius"/>
    </source>
</evidence>
<proteinExistence type="inferred from homology"/>
<feature type="transmembrane region" description="Helical" evidence="6">
    <location>
        <begin position="269"/>
        <end position="289"/>
    </location>
</feature>
<comment type="caution">
    <text evidence="8">The sequence shown here is derived from an EMBL/GenBank/DDBJ whole genome shotgun (WGS) entry which is preliminary data.</text>
</comment>
<feature type="transmembrane region" description="Helical" evidence="6">
    <location>
        <begin position="181"/>
        <end position="202"/>
    </location>
</feature>
<dbReference type="PANTHER" id="PTHR32322:SF2">
    <property type="entry name" value="EAMA DOMAIN-CONTAINING PROTEIN"/>
    <property type="match status" value="1"/>
</dbReference>
<dbReference type="PANTHER" id="PTHR32322">
    <property type="entry name" value="INNER MEMBRANE TRANSPORTER"/>
    <property type="match status" value="1"/>
</dbReference>
<feature type="transmembrane region" description="Helical" evidence="6">
    <location>
        <begin position="150"/>
        <end position="169"/>
    </location>
</feature>
<dbReference type="Pfam" id="PF00892">
    <property type="entry name" value="EamA"/>
    <property type="match status" value="2"/>
</dbReference>
<keyword evidence="5 6" id="KW-0472">Membrane</keyword>
<dbReference type="Gene3D" id="1.10.3730.20">
    <property type="match status" value="1"/>
</dbReference>
<evidence type="ECO:0000256" key="1">
    <source>
        <dbReference type="ARBA" id="ARBA00004141"/>
    </source>
</evidence>
<feature type="transmembrane region" description="Helical" evidence="6">
    <location>
        <begin position="67"/>
        <end position="87"/>
    </location>
</feature>
<reference evidence="8 9" key="1">
    <citation type="submission" date="2024-04" db="EMBL/GenBank/DDBJ databases">
        <title>Novel species of the genus Ideonella isolated from streams.</title>
        <authorList>
            <person name="Lu H."/>
        </authorList>
    </citation>
    <scope>NUCLEOTIDE SEQUENCE [LARGE SCALE GENOMIC DNA]</scope>
    <source>
        <strain evidence="8 9">BYS139W</strain>
    </source>
</reference>
<dbReference type="SUPFAM" id="SSF103481">
    <property type="entry name" value="Multidrug resistance efflux transporter EmrE"/>
    <property type="match status" value="2"/>
</dbReference>
<feature type="transmembrane region" description="Helical" evidence="6">
    <location>
        <begin position="244"/>
        <end position="263"/>
    </location>
</feature>
<keyword evidence="4 6" id="KW-1133">Transmembrane helix</keyword>
<comment type="similarity">
    <text evidence="2">Belongs to the EamA transporter family.</text>
</comment>
<feature type="transmembrane region" description="Helical" evidence="6">
    <location>
        <begin position="93"/>
        <end position="113"/>
    </location>
</feature>
<feature type="domain" description="EamA" evidence="7">
    <location>
        <begin position="9"/>
        <end position="135"/>
    </location>
</feature>
<evidence type="ECO:0000313" key="9">
    <source>
        <dbReference type="Proteomes" id="UP001368500"/>
    </source>
</evidence>
<keyword evidence="9" id="KW-1185">Reference proteome</keyword>
<evidence type="ECO:0000256" key="4">
    <source>
        <dbReference type="ARBA" id="ARBA00022989"/>
    </source>
</evidence>
<feature type="transmembrane region" description="Helical" evidence="6">
    <location>
        <begin position="9"/>
        <end position="30"/>
    </location>
</feature>
<dbReference type="InterPro" id="IPR000620">
    <property type="entry name" value="EamA_dom"/>
</dbReference>
<organism evidence="8 9">
    <name type="scientific">Pseudaquabacterium rugosum</name>
    <dbReference type="NCBI Taxonomy" id="2984194"/>
    <lineage>
        <taxon>Bacteria</taxon>
        <taxon>Pseudomonadati</taxon>
        <taxon>Pseudomonadota</taxon>
        <taxon>Betaproteobacteria</taxon>
        <taxon>Burkholderiales</taxon>
        <taxon>Sphaerotilaceae</taxon>
        <taxon>Pseudaquabacterium</taxon>
    </lineage>
</organism>
<evidence type="ECO:0000256" key="3">
    <source>
        <dbReference type="ARBA" id="ARBA00022692"/>
    </source>
</evidence>
<protein>
    <submittedName>
        <fullName evidence="8">DMT family transporter</fullName>
    </submittedName>
</protein>
<name>A0ABU9B8U7_9BURK</name>
<feature type="transmembrane region" description="Helical" evidence="6">
    <location>
        <begin position="36"/>
        <end position="55"/>
    </location>
</feature>
<accession>A0ABU9B8U7</accession>
<feature type="transmembrane region" description="Helical" evidence="6">
    <location>
        <begin position="214"/>
        <end position="232"/>
    </location>
</feature>
<dbReference type="InterPro" id="IPR037185">
    <property type="entry name" value="EmrE-like"/>
</dbReference>
<evidence type="ECO:0000313" key="8">
    <source>
        <dbReference type="EMBL" id="MEK8026194.1"/>
    </source>
</evidence>
<evidence type="ECO:0000256" key="5">
    <source>
        <dbReference type="ARBA" id="ARBA00023136"/>
    </source>
</evidence>
<evidence type="ECO:0000259" key="7">
    <source>
        <dbReference type="Pfam" id="PF00892"/>
    </source>
</evidence>
<gene>
    <name evidence="8" type="ORF">AACH11_09510</name>
</gene>
<dbReference type="InterPro" id="IPR050638">
    <property type="entry name" value="AA-Vitamin_Transporters"/>
</dbReference>
<comment type="subcellular location">
    <subcellularLocation>
        <location evidence="1">Membrane</location>
        <topology evidence="1">Multi-pass membrane protein</topology>
    </subcellularLocation>
</comment>
<dbReference type="Proteomes" id="UP001368500">
    <property type="component" value="Unassembled WGS sequence"/>
</dbReference>
<evidence type="ECO:0000256" key="2">
    <source>
        <dbReference type="ARBA" id="ARBA00007362"/>
    </source>
</evidence>
<feature type="domain" description="EamA" evidence="7">
    <location>
        <begin position="154"/>
        <end position="286"/>
    </location>
</feature>
<feature type="transmembrane region" description="Helical" evidence="6">
    <location>
        <begin position="120"/>
        <end position="138"/>
    </location>
</feature>